<feature type="signal peptide" evidence="12">
    <location>
        <begin position="1"/>
        <end position="21"/>
    </location>
</feature>
<evidence type="ECO:0000256" key="6">
    <source>
        <dbReference type="ARBA" id="ARBA00023157"/>
    </source>
</evidence>
<sequence length="209" mass="22959">MEHLMLNRCLALLLCWPLLLAAAPDRAEDIQPLPLGSTLPDVSVQTLDGETVSARKAVQGQPTVLAFFRGGWCPYCNRQLAELRLIKDDLEALGYQLIAISPDRPAALREGLDKTPVDYALLSDASAALIQALGIAFRVDDATVEQYKTYGIDLEAASGQDHHLLPVPTVLVLDEQGVIHYRYSNADYKVRMDPDDLVRVATRLVNPSP</sequence>
<dbReference type="GO" id="GO:0045454">
    <property type="term" value="P:cell redox homeostasis"/>
    <property type="evidence" value="ECO:0007669"/>
    <property type="project" value="TreeGrafter"/>
</dbReference>
<evidence type="ECO:0000256" key="11">
    <source>
        <dbReference type="ARBA" id="ARBA00049091"/>
    </source>
</evidence>
<feature type="domain" description="Thioredoxin" evidence="13">
    <location>
        <begin position="33"/>
        <end position="206"/>
    </location>
</feature>
<evidence type="ECO:0000256" key="3">
    <source>
        <dbReference type="ARBA" id="ARBA00022559"/>
    </source>
</evidence>
<dbReference type="GO" id="GO:0008379">
    <property type="term" value="F:thioredoxin peroxidase activity"/>
    <property type="evidence" value="ECO:0007669"/>
    <property type="project" value="TreeGrafter"/>
</dbReference>
<comment type="caution">
    <text evidence="14">The sequence shown here is derived from an EMBL/GenBank/DDBJ whole genome shotgun (WGS) entry which is preliminary data.</text>
</comment>
<keyword evidence="3" id="KW-0575">Peroxidase</keyword>
<evidence type="ECO:0000256" key="1">
    <source>
        <dbReference type="ARBA" id="ARBA00003330"/>
    </source>
</evidence>
<comment type="function">
    <text evidence="1">Thiol-specific peroxidase that catalyzes the reduction of hydrogen peroxide and organic hydroperoxides to water and alcohols, respectively. Plays a role in cell protection against oxidative stress by detoxifying peroxides and as sensor of hydrogen peroxide-mediated signaling events.</text>
</comment>
<keyword evidence="12" id="KW-0732">Signal</keyword>
<comment type="similarity">
    <text evidence="9">Belongs to the peroxiredoxin family. BCP/PrxQ subfamily.</text>
</comment>
<organism evidence="14 15">
    <name type="scientific">Abyssibacter profundi</name>
    <dbReference type="NCBI Taxonomy" id="2182787"/>
    <lineage>
        <taxon>Bacteria</taxon>
        <taxon>Pseudomonadati</taxon>
        <taxon>Pseudomonadota</taxon>
        <taxon>Gammaproteobacteria</taxon>
        <taxon>Chromatiales</taxon>
        <taxon>Oceanococcaceae</taxon>
        <taxon>Abyssibacter</taxon>
    </lineage>
</organism>
<protein>
    <recommendedName>
        <fullName evidence="2">thioredoxin-dependent peroxiredoxin</fullName>
        <ecNumber evidence="2">1.11.1.24</ecNumber>
    </recommendedName>
    <alternativeName>
        <fullName evidence="8">Thioredoxin peroxidase</fullName>
    </alternativeName>
    <alternativeName>
        <fullName evidence="10">Thioredoxin-dependent peroxiredoxin Bcp</fullName>
    </alternativeName>
</protein>
<dbReference type="EC" id="1.11.1.24" evidence="2"/>
<dbReference type="SUPFAM" id="SSF52833">
    <property type="entry name" value="Thioredoxin-like"/>
    <property type="match status" value="1"/>
</dbReference>
<dbReference type="PROSITE" id="PS51352">
    <property type="entry name" value="THIOREDOXIN_2"/>
    <property type="match status" value="1"/>
</dbReference>
<dbReference type="PANTHER" id="PTHR42801:SF7">
    <property type="entry name" value="SLL1159 PROTEIN"/>
    <property type="match status" value="1"/>
</dbReference>
<dbReference type="Proteomes" id="UP000251800">
    <property type="component" value="Unassembled WGS sequence"/>
</dbReference>
<keyword evidence="15" id="KW-1185">Reference proteome</keyword>
<evidence type="ECO:0000313" key="14">
    <source>
        <dbReference type="EMBL" id="PWN57020.1"/>
    </source>
</evidence>
<dbReference type="Gene3D" id="3.40.30.10">
    <property type="entry name" value="Glutaredoxin"/>
    <property type="match status" value="1"/>
</dbReference>
<dbReference type="InterPro" id="IPR000866">
    <property type="entry name" value="AhpC/TSA"/>
</dbReference>
<name>A0A363UNJ9_9GAMM</name>
<proteinExistence type="inferred from homology"/>
<evidence type="ECO:0000256" key="7">
    <source>
        <dbReference type="ARBA" id="ARBA00023284"/>
    </source>
</evidence>
<keyword evidence="6" id="KW-1015">Disulfide bond</keyword>
<evidence type="ECO:0000259" key="13">
    <source>
        <dbReference type="PROSITE" id="PS51352"/>
    </source>
</evidence>
<dbReference type="Pfam" id="PF00578">
    <property type="entry name" value="AhpC-TSA"/>
    <property type="match status" value="1"/>
</dbReference>
<dbReference type="AlphaFoldDB" id="A0A363UNJ9"/>
<dbReference type="InterPro" id="IPR036249">
    <property type="entry name" value="Thioredoxin-like_sf"/>
</dbReference>
<comment type="catalytic activity">
    <reaction evidence="11">
        <text>a hydroperoxide + [thioredoxin]-dithiol = an alcohol + [thioredoxin]-disulfide + H2O</text>
        <dbReference type="Rhea" id="RHEA:62620"/>
        <dbReference type="Rhea" id="RHEA-COMP:10698"/>
        <dbReference type="Rhea" id="RHEA-COMP:10700"/>
        <dbReference type="ChEBI" id="CHEBI:15377"/>
        <dbReference type="ChEBI" id="CHEBI:29950"/>
        <dbReference type="ChEBI" id="CHEBI:30879"/>
        <dbReference type="ChEBI" id="CHEBI:35924"/>
        <dbReference type="ChEBI" id="CHEBI:50058"/>
        <dbReference type="EC" id="1.11.1.24"/>
    </reaction>
</comment>
<evidence type="ECO:0000256" key="10">
    <source>
        <dbReference type="ARBA" id="ARBA00042639"/>
    </source>
</evidence>
<evidence type="ECO:0000313" key="15">
    <source>
        <dbReference type="Proteomes" id="UP000251800"/>
    </source>
</evidence>
<evidence type="ECO:0000256" key="5">
    <source>
        <dbReference type="ARBA" id="ARBA00023002"/>
    </source>
</evidence>
<evidence type="ECO:0000256" key="12">
    <source>
        <dbReference type="SAM" id="SignalP"/>
    </source>
</evidence>
<keyword evidence="4" id="KW-0049">Antioxidant</keyword>
<evidence type="ECO:0000256" key="4">
    <source>
        <dbReference type="ARBA" id="ARBA00022862"/>
    </source>
</evidence>
<dbReference type="OrthoDB" id="9809746at2"/>
<evidence type="ECO:0000256" key="8">
    <source>
        <dbReference type="ARBA" id="ARBA00032824"/>
    </source>
</evidence>
<dbReference type="InterPro" id="IPR050924">
    <property type="entry name" value="Peroxiredoxin_BCP/PrxQ"/>
</dbReference>
<dbReference type="GO" id="GO:0005737">
    <property type="term" value="C:cytoplasm"/>
    <property type="evidence" value="ECO:0007669"/>
    <property type="project" value="TreeGrafter"/>
</dbReference>
<dbReference type="PANTHER" id="PTHR42801">
    <property type="entry name" value="THIOREDOXIN-DEPENDENT PEROXIDE REDUCTASE"/>
    <property type="match status" value="1"/>
</dbReference>
<keyword evidence="5" id="KW-0560">Oxidoreductase</keyword>
<dbReference type="InterPro" id="IPR013766">
    <property type="entry name" value="Thioredoxin_domain"/>
</dbReference>
<keyword evidence="7" id="KW-0676">Redox-active center</keyword>
<evidence type="ECO:0000256" key="9">
    <source>
        <dbReference type="ARBA" id="ARBA00038489"/>
    </source>
</evidence>
<dbReference type="CDD" id="cd02970">
    <property type="entry name" value="PRX_like2"/>
    <property type="match status" value="1"/>
</dbReference>
<feature type="chain" id="PRO_5016759007" description="thioredoxin-dependent peroxiredoxin" evidence="12">
    <location>
        <begin position="22"/>
        <end position="209"/>
    </location>
</feature>
<dbReference type="EMBL" id="QEQK01000003">
    <property type="protein sequence ID" value="PWN57020.1"/>
    <property type="molecule type" value="Genomic_DNA"/>
</dbReference>
<accession>A0A363UNJ9</accession>
<dbReference type="GO" id="GO:0034599">
    <property type="term" value="P:cellular response to oxidative stress"/>
    <property type="evidence" value="ECO:0007669"/>
    <property type="project" value="TreeGrafter"/>
</dbReference>
<evidence type="ECO:0000256" key="2">
    <source>
        <dbReference type="ARBA" id="ARBA00013017"/>
    </source>
</evidence>
<gene>
    <name evidence="14" type="ORF">DEH80_03520</name>
</gene>
<reference evidence="14 15" key="1">
    <citation type="submission" date="2018-05" db="EMBL/GenBank/DDBJ databases">
        <title>Abyssibacter profundi OUC007T gen. nov., sp. nov, a marine bacterium isolated from seawater of the Mariana Trench.</title>
        <authorList>
            <person name="Zhou S."/>
        </authorList>
    </citation>
    <scope>NUCLEOTIDE SEQUENCE [LARGE SCALE GENOMIC DNA]</scope>
    <source>
        <strain evidence="14 15">OUC007</strain>
    </source>
</reference>